<sequence length="111" mass="11883">MSTRQLALAGCLGVLRGNSNPDVVLGDPGRPFDSEDVAYPAWDEPLPAVTLPAPLESREVQLDSMEKSRGVDAWRDLGTYSRHVQLVAGAVMVLAGLGQVYLAVFELGMLS</sequence>
<comment type="caution">
    <text evidence="2">The sequence shown here is derived from an EMBL/GenBank/DDBJ whole genome shotgun (WGS) entry which is preliminary data.</text>
</comment>
<evidence type="ECO:0000256" key="1">
    <source>
        <dbReference type="SAM" id="Phobius"/>
    </source>
</evidence>
<keyword evidence="1" id="KW-0472">Membrane</keyword>
<feature type="transmembrane region" description="Helical" evidence="1">
    <location>
        <begin position="84"/>
        <end position="105"/>
    </location>
</feature>
<accession>A0ABD6DQB6</accession>
<keyword evidence="1" id="KW-0812">Transmembrane</keyword>
<dbReference type="Proteomes" id="UP001597034">
    <property type="component" value="Unassembled WGS sequence"/>
</dbReference>
<proteinExistence type="predicted"/>
<dbReference type="EMBL" id="JBHUDO010000004">
    <property type="protein sequence ID" value="MFD1647532.1"/>
    <property type="molecule type" value="Genomic_DNA"/>
</dbReference>
<evidence type="ECO:0000313" key="3">
    <source>
        <dbReference type="Proteomes" id="UP001597034"/>
    </source>
</evidence>
<protein>
    <submittedName>
        <fullName evidence="2">Uncharacterized protein</fullName>
    </submittedName>
</protein>
<evidence type="ECO:0000313" key="2">
    <source>
        <dbReference type="EMBL" id="MFD1647532.1"/>
    </source>
</evidence>
<organism evidence="2 3">
    <name type="scientific">Haloarchaeobius litoreus</name>
    <dbReference type="NCBI Taxonomy" id="755306"/>
    <lineage>
        <taxon>Archaea</taxon>
        <taxon>Methanobacteriati</taxon>
        <taxon>Methanobacteriota</taxon>
        <taxon>Stenosarchaea group</taxon>
        <taxon>Halobacteria</taxon>
        <taxon>Halobacteriales</taxon>
        <taxon>Halorubellaceae</taxon>
        <taxon>Haloarchaeobius</taxon>
    </lineage>
</organism>
<reference evidence="2 3" key="1">
    <citation type="journal article" date="2019" name="Int. J. Syst. Evol. Microbiol.">
        <title>The Global Catalogue of Microorganisms (GCM) 10K type strain sequencing project: providing services to taxonomists for standard genome sequencing and annotation.</title>
        <authorList>
            <consortium name="The Broad Institute Genomics Platform"/>
            <consortium name="The Broad Institute Genome Sequencing Center for Infectious Disease"/>
            <person name="Wu L."/>
            <person name="Ma J."/>
        </authorList>
    </citation>
    <scope>NUCLEOTIDE SEQUENCE [LARGE SCALE GENOMIC DNA]</scope>
    <source>
        <strain evidence="2 3">CGMCC 1.10390</strain>
    </source>
</reference>
<dbReference type="RefSeq" id="WP_256401984.1">
    <property type="nucleotide sequence ID" value="NZ_JANHJR010000004.1"/>
</dbReference>
<name>A0ABD6DQB6_9EURY</name>
<keyword evidence="3" id="KW-1185">Reference proteome</keyword>
<dbReference type="AlphaFoldDB" id="A0ABD6DQB6"/>
<gene>
    <name evidence="2" type="ORF">ACFSBL_17720</name>
</gene>
<keyword evidence="1" id="KW-1133">Transmembrane helix</keyword>